<dbReference type="Proteomes" id="UP000784294">
    <property type="component" value="Unassembled WGS sequence"/>
</dbReference>
<evidence type="ECO:0000313" key="1">
    <source>
        <dbReference type="EMBL" id="VEL14549.1"/>
    </source>
</evidence>
<gene>
    <name evidence="1" type="ORF">PXEA_LOCUS7989</name>
</gene>
<accession>A0A3S5B6K5</accession>
<name>A0A3S5B6K5_9PLAT</name>
<dbReference type="AlphaFoldDB" id="A0A3S5B6K5"/>
<evidence type="ECO:0000313" key="2">
    <source>
        <dbReference type="Proteomes" id="UP000784294"/>
    </source>
</evidence>
<proteinExistence type="predicted"/>
<keyword evidence="2" id="KW-1185">Reference proteome</keyword>
<organism evidence="1 2">
    <name type="scientific">Protopolystoma xenopodis</name>
    <dbReference type="NCBI Taxonomy" id="117903"/>
    <lineage>
        <taxon>Eukaryota</taxon>
        <taxon>Metazoa</taxon>
        <taxon>Spiralia</taxon>
        <taxon>Lophotrochozoa</taxon>
        <taxon>Platyhelminthes</taxon>
        <taxon>Monogenea</taxon>
        <taxon>Polyopisthocotylea</taxon>
        <taxon>Polystomatidea</taxon>
        <taxon>Polystomatidae</taxon>
        <taxon>Protopolystoma</taxon>
    </lineage>
</organism>
<comment type="caution">
    <text evidence="1">The sequence shown here is derived from an EMBL/GenBank/DDBJ whole genome shotgun (WGS) entry which is preliminary data.</text>
</comment>
<dbReference type="EMBL" id="CAAALY010021576">
    <property type="protein sequence ID" value="VEL14549.1"/>
    <property type="molecule type" value="Genomic_DNA"/>
</dbReference>
<protein>
    <submittedName>
        <fullName evidence="1">Uncharacterized protein</fullName>
    </submittedName>
</protein>
<reference evidence="1" key="1">
    <citation type="submission" date="2018-11" db="EMBL/GenBank/DDBJ databases">
        <authorList>
            <consortium name="Pathogen Informatics"/>
        </authorList>
    </citation>
    <scope>NUCLEOTIDE SEQUENCE</scope>
</reference>
<sequence>MRQSRDFHNDEICCVLAQGECQPEHPNQRKKQQIEGNQPMHSNYFFVISAFNEDLLGHQVSFSSVRRFENQIVARMPVSLINLVLAFPTRLATDKRASGCRAISSFSGNGYAKQTRADLESCFASGHLGGKAKLSIGYRNARFAPSVGVSTTKPRA</sequence>